<evidence type="ECO:0000256" key="10">
    <source>
        <dbReference type="PROSITE-ProRule" id="PRU00043"/>
    </source>
</evidence>
<keyword evidence="9" id="KW-0325">Glycoprotein</keyword>
<dbReference type="Gene3D" id="2.60.40.60">
    <property type="entry name" value="Cadherins"/>
    <property type="match status" value="5"/>
</dbReference>
<feature type="domain" description="Cadherin" evidence="12">
    <location>
        <begin position="2"/>
        <end position="58"/>
    </location>
</feature>
<keyword evidence="6 10" id="KW-0106">Calcium</keyword>
<organism evidence="13 14">
    <name type="scientific">Loa loa</name>
    <name type="common">Eye worm</name>
    <name type="synonym">Filaria loa</name>
    <dbReference type="NCBI Taxonomy" id="7209"/>
    <lineage>
        <taxon>Eukaryota</taxon>
        <taxon>Metazoa</taxon>
        <taxon>Ecdysozoa</taxon>
        <taxon>Nematoda</taxon>
        <taxon>Chromadorea</taxon>
        <taxon>Rhabditida</taxon>
        <taxon>Spirurina</taxon>
        <taxon>Spiruromorpha</taxon>
        <taxon>Filarioidea</taxon>
        <taxon>Onchocercidae</taxon>
        <taxon>Loa</taxon>
    </lineage>
</organism>
<evidence type="ECO:0000256" key="3">
    <source>
        <dbReference type="ARBA" id="ARBA00022692"/>
    </source>
</evidence>
<dbReference type="Pfam" id="PF00028">
    <property type="entry name" value="Cadherin"/>
    <property type="match status" value="3"/>
</dbReference>
<evidence type="ECO:0000256" key="7">
    <source>
        <dbReference type="ARBA" id="ARBA00022989"/>
    </source>
</evidence>
<evidence type="ECO:0000256" key="6">
    <source>
        <dbReference type="ARBA" id="ARBA00022837"/>
    </source>
</evidence>
<dbReference type="PANTHER" id="PTHR24028">
    <property type="entry name" value="CADHERIN-87A"/>
    <property type="match status" value="1"/>
</dbReference>
<evidence type="ECO:0000256" key="11">
    <source>
        <dbReference type="SAM" id="MobiDB-lite"/>
    </source>
</evidence>
<evidence type="ECO:0000313" key="13">
    <source>
        <dbReference type="Proteomes" id="UP000095285"/>
    </source>
</evidence>
<dbReference type="InterPro" id="IPR020894">
    <property type="entry name" value="Cadherin_CS"/>
</dbReference>
<evidence type="ECO:0000256" key="8">
    <source>
        <dbReference type="ARBA" id="ARBA00023136"/>
    </source>
</evidence>
<accession>A0A1I7VAV6</accession>
<reference evidence="13" key="1">
    <citation type="submission" date="2012-04" db="EMBL/GenBank/DDBJ databases">
        <title>The Genome Sequence of Loa loa.</title>
        <authorList>
            <consortium name="The Broad Institute Genome Sequencing Platform"/>
            <consortium name="Broad Institute Genome Sequencing Center for Infectious Disease"/>
            <person name="Nutman T.B."/>
            <person name="Fink D.L."/>
            <person name="Russ C."/>
            <person name="Young S."/>
            <person name="Zeng Q."/>
            <person name="Gargeya S."/>
            <person name="Alvarado L."/>
            <person name="Berlin A."/>
            <person name="Chapman S.B."/>
            <person name="Chen Z."/>
            <person name="Freedman E."/>
            <person name="Gellesch M."/>
            <person name="Goldberg J."/>
            <person name="Griggs A."/>
            <person name="Gujja S."/>
            <person name="Heilman E.R."/>
            <person name="Heiman D."/>
            <person name="Howarth C."/>
            <person name="Mehta T."/>
            <person name="Neiman D."/>
            <person name="Pearson M."/>
            <person name="Roberts A."/>
            <person name="Saif S."/>
            <person name="Shea T."/>
            <person name="Shenoy N."/>
            <person name="Sisk P."/>
            <person name="Stolte C."/>
            <person name="Sykes S."/>
            <person name="White J."/>
            <person name="Yandava C."/>
            <person name="Haas B."/>
            <person name="Henn M.R."/>
            <person name="Nusbaum C."/>
            <person name="Birren B."/>
        </authorList>
    </citation>
    <scope>NUCLEOTIDE SEQUENCE [LARGE SCALE GENOMIC DNA]</scope>
</reference>
<evidence type="ECO:0000259" key="12">
    <source>
        <dbReference type="PROSITE" id="PS50268"/>
    </source>
</evidence>
<feature type="domain" description="Cadherin" evidence="12">
    <location>
        <begin position="59"/>
        <end position="169"/>
    </location>
</feature>
<proteinExistence type="predicted"/>
<dbReference type="FunFam" id="2.60.40.60:FF:000007">
    <property type="entry name" value="Protocadherin alpha 2"/>
    <property type="match status" value="1"/>
</dbReference>
<dbReference type="GO" id="GO:0005509">
    <property type="term" value="F:calcium ion binding"/>
    <property type="evidence" value="ECO:0007669"/>
    <property type="project" value="UniProtKB-UniRule"/>
</dbReference>
<keyword evidence="13" id="KW-1185">Reference proteome</keyword>
<dbReference type="WBParaSite" id="EN70_11785">
    <property type="protein sequence ID" value="EN70_11785"/>
    <property type="gene ID" value="EN70_11785"/>
</dbReference>
<evidence type="ECO:0000256" key="4">
    <source>
        <dbReference type="ARBA" id="ARBA00022729"/>
    </source>
</evidence>
<dbReference type="SUPFAM" id="SSF49313">
    <property type="entry name" value="Cadherin-like"/>
    <property type="match status" value="5"/>
</dbReference>
<feature type="domain" description="Cadherin" evidence="12">
    <location>
        <begin position="475"/>
        <end position="557"/>
    </location>
</feature>
<dbReference type="STRING" id="7209.A0A1I7VAV6"/>
<dbReference type="CDD" id="cd11304">
    <property type="entry name" value="Cadherin_repeat"/>
    <property type="match status" value="4"/>
</dbReference>
<evidence type="ECO:0000313" key="14">
    <source>
        <dbReference type="WBParaSite" id="EN70_11785"/>
    </source>
</evidence>
<dbReference type="SMART" id="SM00112">
    <property type="entry name" value="CA"/>
    <property type="match status" value="5"/>
</dbReference>
<feature type="domain" description="Cadherin" evidence="12">
    <location>
        <begin position="170"/>
        <end position="275"/>
    </location>
</feature>
<evidence type="ECO:0000256" key="5">
    <source>
        <dbReference type="ARBA" id="ARBA00022737"/>
    </source>
</evidence>
<keyword evidence="5" id="KW-0677">Repeat</keyword>
<dbReference type="PROSITE" id="PS00232">
    <property type="entry name" value="CADHERIN_1"/>
    <property type="match status" value="1"/>
</dbReference>
<dbReference type="PROSITE" id="PS50268">
    <property type="entry name" value="CADHERIN_2"/>
    <property type="match status" value="5"/>
</dbReference>
<dbReference type="InterPro" id="IPR015919">
    <property type="entry name" value="Cadherin-like_sf"/>
</dbReference>
<protein>
    <submittedName>
        <fullName evidence="14">Cadherin domain-containing protein</fullName>
    </submittedName>
</protein>
<evidence type="ECO:0000256" key="1">
    <source>
        <dbReference type="ARBA" id="ARBA00004251"/>
    </source>
</evidence>
<evidence type="ECO:0000256" key="2">
    <source>
        <dbReference type="ARBA" id="ARBA00022475"/>
    </source>
</evidence>
<dbReference type="PANTHER" id="PTHR24028:SF328">
    <property type="entry name" value="CADHERIN-3"/>
    <property type="match status" value="1"/>
</dbReference>
<dbReference type="InterPro" id="IPR050174">
    <property type="entry name" value="Protocadherin/Cadherin-CA"/>
</dbReference>
<dbReference type="FunFam" id="2.60.40.60:FF:000033">
    <property type="entry name" value="FAT atypical cadherin 1"/>
    <property type="match status" value="1"/>
</dbReference>
<comment type="subcellular location">
    <subcellularLocation>
        <location evidence="1">Cell membrane</location>
        <topology evidence="1">Single-pass type I membrane protein</topology>
    </subcellularLocation>
</comment>
<dbReference type="AlphaFoldDB" id="A0A1I7VAV6"/>
<feature type="domain" description="Cadherin" evidence="12">
    <location>
        <begin position="417"/>
        <end position="457"/>
    </location>
</feature>
<dbReference type="PRINTS" id="PR00205">
    <property type="entry name" value="CADHERIN"/>
</dbReference>
<reference evidence="14" key="2">
    <citation type="submission" date="2016-11" db="UniProtKB">
        <authorList>
            <consortium name="WormBaseParasite"/>
        </authorList>
    </citation>
    <scope>IDENTIFICATION</scope>
</reference>
<sequence>MYLAVEEISGEIRVLRELDYERRTSYHLIAVPIDKHSQGEAINVIINVIDENDNTPTFPATSINVSISEFAALNSEISLPPAVDNDSPPLSVIKYHILSGNVNNAFRLSSKRINSMLYADLIVNGQLDREYRSHYELLIEALDGGNPPNSGKMLVNVTVLDANDNAPEFNQNGYSASIPWNVSMDYIVVTVHAIDPDLGENARVAYSIAKNRADLKLPFQIDGKSGIVRVSDPELLVSGSVYQLLIVASDHGLPQPLESTTFLTITVEKSDQPKLLFDIFWLTDSNKPEVYENITIGYVIARITVQNAPQKSENTAIRIIAAIAAIRIIAAIAAIRIIAAIAAIRIIAAIAAIRSNSSNSSNQNHNSNSSNQNHSSNSSNQNHSSNSSNQNRSRCDGLCIKETDSLGVYLVIACGTFDYEQKSEYNLFFIIKSHGKQLLEIPIFFEILDVNDNAPKFENSIIHIMFNLSTIHYKLVRIQAIDLDSGKNGQIQYSLSDTNIFEIDSNTGILNVHKNFDCSIQEYHFRIHAKDFGIPSLSSTVNVIAQIIDNTNGPPFFTKPLYDVTIKEDMELDSCLLKVRI</sequence>
<dbReference type="Proteomes" id="UP000095285">
    <property type="component" value="Unassembled WGS sequence"/>
</dbReference>
<dbReference type="GO" id="GO:0007156">
    <property type="term" value="P:homophilic cell adhesion via plasma membrane adhesion molecules"/>
    <property type="evidence" value="ECO:0007669"/>
    <property type="project" value="InterPro"/>
</dbReference>
<dbReference type="InterPro" id="IPR002126">
    <property type="entry name" value="Cadherin-like_dom"/>
</dbReference>
<keyword evidence="3" id="KW-0812">Transmembrane</keyword>
<dbReference type="eggNOG" id="KOG3594">
    <property type="taxonomic scope" value="Eukaryota"/>
</dbReference>
<name>A0A1I7VAV6_LOALO</name>
<keyword evidence="2" id="KW-1003">Cell membrane</keyword>
<evidence type="ECO:0000256" key="9">
    <source>
        <dbReference type="ARBA" id="ARBA00023180"/>
    </source>
</evidence>
<keyword evidence="8" id="KW-0472">Membrane</keyword>
<dbReference type="GO" id="GO:0005886">
    <property type="term" value="C:plasma membrane"/>
    <property type="evidence" value="ECO:0007669"/>
    <property type="project" value="UniProtKB-SubCell"/>
</dbReference>
<keyword evidence="4" id="KW-0732">Signal</keyword>
<keyword evidence="7" id="KW-1133">Transmembrane helix</keyword>
<feature type="compositionally biased region" description="Low complexity" evidence="11">
    <location>
        <begin position="358"/>
        <end position="392"/>
    </location>
</feature>
<feature type="region of interest" description="Disordered" evidence="11">
    <location>
        <begin position="358"/>
        <end position="393"/>
    </location>
</feature>